<reference evidence="1" key="1">
    <citation type="submission" date="2019-11" db="UniProtKB">
        <authorList>
            <consortium name="WormBaseParasite"/>
        </authorList>
    </citation>
    <scope>IDENTIFICATION</scope>
</reference>
<name>A0A5K3EXI8_MESCO</name>
<protein>
    <submittedName>
        <fullName evidence="1">Uncharacterized protein</fullName>
    </submittedName>
</protein>
<evidence type="ECO:0000313" key="1">
    <source>
        <dbReference type="WBParaSite" id="MCU_003920-RA"/>
    </source>
</evidence>
<proteinExistence type="predicted"/>
<dbReference type="WBParaSite" id="MCU_003920-RA">
    <property type="protein sequence ID" value="MCU_003920-RA"/>
    <property type="gene ID" value="MCU_003920"/>
</dbReference>
<accession>A0A5K3EXI8</accession>
<dbReference type="AlphaFoldDB" id="A0A5K3EXI8"/>
<sequence>RIGYFNNHDQCEEPSQKLKTASLLRGGQCDDGSGCRHIGPRWPQPILCRSAFQWYAREISSQPKNDTTEVMDIISGVASVVDSDLWF</sequence>
<organism evidence="1">
    <name type="scientific">Mesocestoides corti</name>
    <name type="common">Flatworm</name>
    <dbReference type="NCBI Taxonomy" id="53468"/>
    <lineage>
        <taxon>Eukaryota</taxon>
        <taxon>Metazoa</taxon>
        <taxon>Spiralia</taxon>
        <taxon>Lophotrochozoa</taxon>
        <taxon>Platyhelminthes</taxon>
        <taxon>Cestoda</taxon>
        <taxon>Eucestoda</taxon>
        <taxon>Cyclophyllidea</taxon>
        <taxon>Mesocestoididae</taxon>
        <taxon>Mesocestoides</taxon>
    </lineage>
</organism>